<evidence type="ECO:0000313" key="2">
    <source>
        <dbReference type="Proteomes" id="UP000038045"/>
    </source>
</evidence>
<evidence type="ECO:0000313" key="3">
    <source>
        <dbReference type="WBParaSite" id="PTRK_0001731700.1"/>
    </source>
</evidence>
<feature type="compositionally biased region" description="Low complexity" evidence="1">
    <location>
        <begin position="106"/>
        <end position="118"/>
    </location>
</feature>
<feature type="compositionally biased region" description="Basic and acidic residues" evidence="1">
    <location>
        <begin position="119"/>
        <end position="135"/>
    </location>
</feature>
<proteinExistence type="predicted"/>
<name>A0A0N5A5Z6_PARTI</name>
<dbReference type="AlphaFoldDB" id="A0A0N5A5Z6"/>
<keyword evidence="2" id="KW-1185">Reference proteome</keyword>
<protein>
    <submittedName>
        <fullName evidence="3">Transcriptional regulator, MarR family</fullName>
    </submittedName>
</protein>
<feature type="compositionally biased region" description="Basic and acidic residues" evidence="1">
    <location>
        <begin position="53"/>
        <end position="69"/>
    </location>
</feature>
<evidence type="ECO:0000256" key="1">
    <source>
        <dbReference type="SAM" id="MobiDB-lite"/>
    </source>
</evidence>
<organism evidence="2 3">
    <name type="scientific">Parastrongyloides trichosuri</name>
    <name type="common">Possum-specific nematode worm</name>
    <dbReference type="NCBI Taxonomy" id="131310"/>
    <lineage>
        <taxon>Eukaryota</taxon>
        <taxon>Metazoa</taxon>
        <taxon>Ecdysozoa</taxon>
        <taxon>Nematoda</taxon>
        <taxon>Chromadorea</taxon>
        <taxon>Rhabditida</taxon>
        <taxon>Tylenchina</taxon>
        <taxon>Panagrolaimomorpha</taxon>
        <taxon>Strongyloidoidea</taxon>
        <taxon>Strongyloididae</taxon>
        <taxon>Parastrongyloides</taxon>
    </lineage>
</organism>
<sequence length="135" mass="14434">PSISWCAAPRSRRRRSTPACSRRWATPDERFWTSGRASGRRTPGLGHSGRLAGDGRRRPGRSDHPDAVRKAGRRGGPGEGRADQSAAGSAGGRPRLRHRRQARQMAGSRAGGPAASGLGRRDRLGHGRGARPDDC</sequence>
<feature type="region of interest" description="Disordered" evidence="1">
    <location>
        <begin position="1"/>
        <end position="135"/>
    </location>
</feature>
<dbReference type="WBParaSite" id="PTRK_0001731700.1">
    <property type="protein sequence ID" value="PTRK_0001731700.1"/>
    <property type="gene ID" value="PTRK_0001731700"/>
</dbReference>
<accession>A0A0N5A5Z6</accession>
<reference evidence="3" key="1">
    <citation type="submission" date="2017-02" db="UniProtKB">
        <authorList>
            <consortium name="WormBaseParasite"/>
        </authorList>
    </citation>
    <scope>IDENTIFICATION</scope>
</reference>
<dbReference type="Proteomes" id="UP000038045">
    <property type="component" value="Unplaced"/>
</dbReference>